<sequence length="188" mass="20830">MGGSRKNAVKPKKHDVKGKSREIVKSEDDKSDVKLKIMIKGTKRKTDLDDISGDERDSNIQEVDVKASVNKSAKRAKTNLAVGKHVEIRKKGVEFDEGEVKSDEGSDDEVCIPGVKGYGSDDENSHEHEEVKDEAMELPVVRGRQTPTTPEPPEADDIVQHGPDVTLKEELMDPLLKATYVNLPHLPR</sequence>
<proteinExistence type="predicted"/>
<name>S7PV08_GLOTA</name>
<protein>
    <submittedName>
        <fullName evidence="2">Uncharacterized protein</fullName>
    </submittedName>
</protein>
<dbReference type="EMBL" id="KB469311">
    <property type="protein sequence ID" value="EPQ51303.1"/>
    <property type="molecule type" value="Genomic_DNA"/>
</dbReference>
<feature type="compositionally biased region" description="Basic residues" evidence="1">
    <location>
        <begin position="7"/>
        <end position="16"/>
    </location>
</feature>
<dbReference type="Proteomes" id="UP000030669">
    <property type="component" value="Unassembled WGS sequence"/>
</dbReference>
<feature type="region of interest" description="Disordered" evidence="1">
    <location>
        <begin position="1"/>
        <end position="29"/>
    </location>
</feature>
<feature type="region of interest" description="Disordered" evidence="1">
    <location>
        <begin position="97"/>
        <end position="160"/>
    </location>
</feature>
<keyword evidence="3" id="KW-1185">Reference proteome</keyword>
<evidence type="ECO:0000313" key="2">
    <source>
        <dbReference type="EMBL" id="EPQ51303.1"/>
    </source>
</evidence>
<dbReference type="GeneID" id="19302668"/>
<organism evidence="2 3">
    <name type="scientific">Gloeophyllum trabeum (strain ATCC 11539 / FP-39264 / Madison 617)</name>
    <name type="common">Brown rot fungus</name>
    <dbReference type="NCBI Taxonomy" id="670483"/>
    <lineage>
        <taxon>Eukaryota</taxon>
        <taxon>Fungi</taxon>
        <taxon>Dikarya</taxon>
        <taxon>Basidiomycota</taxon>
        <taxon>Agaricomycotina</taxon>
        <taxon>Agaricomycetes</taxon>
        <taxon>Gloeophyllales</taxon>
        <taxon>Gloeophyllaceae</taxon>
        <taxon>Gloeophyllum</taxon>
    </lineage>
</organism>
<feature type="compositionally biased region" description="Basic and acidic residues" evidence="1">
    <location>
        <begin position="17"/>
        <end position="29"/>
    </location>
</feature>
<dbReference type="RefSeq" id="XP_007870281.1">
    <property type="nucleotide sequence ID" value="XM_007872090.1"/>
</dbReference>
<dbReference type="KEGG" id="gtr:GLOTRDRAFT_133174"/>
<reference evidence="2 3" key="1">
    <citation type="journal article" date="2012" name="Science">
        <title>The Paleozoic origin of enzymatic lignin decomposition reconstructed from 31 fungal genomes.</title>
        <authorList>
            <person name="Floudas D."/>
            <person name="Binder M."/>
            <person name="Riley R."/>
            <person name="Barry K."/>
            <person name="Blanchette R.A."/>
            <person name="Henrissat B."/>
            <person name="Martinez A.T."/>
            <person name="Otillar R."/>
            <person name="Spatafora J.W."/>
            <person name="Yadav J.S."/>
            <person name="Aerts A."/>
            <person name="Benoit I."/>
            <person name="Boyd A."/>
            <person name="Carlson A."/>
            <person name="Copeland A."/>
            <person name="Coutinho P.M."/>
            <person name="de Vries R.P."/>
            <person name="Ferreira P."/>
            <person name="Findley K."/>
            <person name="Foster B."/>
            <person name="Gaskell J."/>
            <person name="Glotzer D."/>
            <person name="Gorecki P."/>
            <person name="Heitman J."/>
            <person name="Hesse C."/>
            <person name="Hori C."/>
            <person name="Igarashi K."/>
            <person name="Jurgens J.A."/>
            <person name="Kallen N."/>
            <person name="Kersten P."/>
            <person name="Kohler A."/>
            <person name="Kuees U."/>
            <person name="Kumar T.K.A."/>
            <person name="Kuo A."/>
            <person name="LaButti K."/>
            <person name="Larrondo L.F."/>
            <person name="Lindquist E."/>
            <person name="Ling A."/>
            <person name="Lombard V."/>
            <person name="Lucas S."/>
            <person name="Lundell T."/>
            <person name="Martin R."/>
            <person name="McLaughlin D.J."/>
            <person name="Morgenstern I."/>
            <person name="Morin E."/>
            <person name="Murat C."/>
            <person name="Nagy L.G."/>
            <person name="Nolan M."/>
            <person name="Ohm R.A."/>
            <person name="Patyshakuliyeva A."/>
            <person name="Rokas A."/>
            <person name="Ruiz-Duenas F.J."/>
            <person name="Sabat G."/>
            <person name="Salamov A."/>
            <person name="Samejima M."/>
            <person name="Schmutz J."/>
            <person name="Slot J.C."/>
            <person name="St John F."/>
            <person name="Stenlid J."/>
            <person name="Sun H."/>
            <person name="Sun S."/>
            <person name="Syed K."/>
            <person name="Tsang A."/>
            <person name="Wiebenga A."/>
            <person name="Young D."/>
            <person name="Pisabarro A."/>
            <person name="Eastwood D.C."/>
            <person name="Martin F."/>
            <person name="Cullen D."/>
            <person name="Grigoriev I.V."/>
            <person name="Hibbett D.S."/>
        </authorList>
    </citation>
    <scope>NUCLEOTIDE SEQUENCE [LARGE SCALE GENOMIC DNA]</scope>
    <source>
        <strain evidence="2 3">ATCC 11539</strain>
    </source>
</reference>
<evidence type="ECO:0000256" key="1">
    <source>
        <dbReference type="SAM" id="MobiDB-lite"/>
    </source>
</evidence>
<feature type="compositionally biased region" description="Basic and acidic residues" evidence="1">
    <location>
        <begin position="123"/>
        <end position="135"/>
    </location>
</feature>
<gene>
    <name evidence="2" type="ORF">GLOTRDRAFT_133174</name>
</gene>
<dbReference type="eggNOG" id="ENOG502T0WE">
    <property type="taxonomic scope" value="Eukaryota"/>
</dbReference>
<accession>S7PV08</accession>
<dbReference type="AlphaFoldDB" id="S7PV08"/>
<dbReference type="HOGENOM" id="CLU_1441193_0_0_1"/>
<evidence type="ECO:0000313" key="3">
    <source>
        <dbReference type="Proteomes" id="UP000030669"/>
    </source>
</evidence>